<name>A0A0L6JT36_9FIRM</name>
<proteinExistence type="predicted"/>
<organism evidence="1 2">
    <name type="scientific">Pseudobacteroides cellulosolvens ATCC 35603 = DSM 2933</name>
    <dbReference type="NCBI Taxonomy" id="398512"/>
    <lineage>
        <taxon>Bacteria</taxon>
        <taxon>Bacillati</taxon>
        <taxon>Bacillota</taxon>
        <taxon>Clostridia</taxon>
        <taxon>Eubacteriales</taxon>
        <taxon>Oscillospiraceae</taxon>
        <taxon>Pseudobacteroides</taxon>
    </lineage>
</organism>
<keyword evidence="2" id="KW-1185">Reference proteome</keyword>
<evidence type="ECO:0000313" key="1">
    <source>
        <dbReference type="EMBL" id="KNY29011.1"/>
    </source>
</evidence>
<dbReference type="Proteomes" id="UP000036923">
    <property type="component" value="Unassembled WGS sequence"/>
</dbReference>
<dbReference type="RefSeq" id="WP_154673424.1">
    <property type="nucleotide sequence ID" value="NZ_JQKC01000005.1"/>
</dbReference>
<comment type="caution">
    <text evidence="1">The sequence shown here is derived from an EMBL/GenBank/DDBJ whole genome shotgun (WGS) entry which is preliminary data.</text>
</comment>
<evidence type="ECO:0000313" key="2">
    <source>
        <dbReference type="Proteomes" id="UP000036923"/>
    </source>
</evidence>
<accession>A0A0L6JT36</accession>
<reference evidence="2" key="1">
    <citation type="submission" date="2015-07" db="EMBL/GenBank/DDBJ databases">
        <title>Near-Complete Genome Sequence of the Cellulolytic Bacterium Bacteroides (Pseudobacteroides) cellulosolvens ATCC 35603.</title>
        <authorList>
            <person name="Dassa B."/>
            <person name="Utturkar S.M."/>
            <person name="Klingeman D.M."/>
            <person name="Hurt R.A."/>
            <person name="Keller M."/>
            <person name="Xu J."/>
            <person name="Reddy Y.H.K."/>
            <person name="Borovok I."/>
            <person name="Grinberg I.R."/>
            <person name="Lamed R."/>
            <person name="Zhivin O."/>
            <person name="Bayer E.A."/>
            <person name="Brown S.D."/>
        </authorList>
    </citation>
    <scope>NUCLEOTIDE SEQUENCE [LARGE SCALE GENOMIC DNA]</scope>
    <source>
        <strain evidence="2">DSM 2933</strain>
    </source>
</reference>
<dbReference type="AlphaFoldDB" id="A0A0L6JT36"/>
<gene>
    <name evidence="1" type="ORF">Bccel_4285</name>
</gene>
<dbReference type="STRING" id="398512.Bccel_4285"/>
<dbReference type="EMBL" id="LGTC01000001">
    <property type="protein sequence ID" value="KNY29011.1"/>
    <property type="molecule type" value="Genomic_DNA"/>
</dbReference>
<sequence>MKQAFVDMLVKKALAQINENKKTDEESLRLRRALANANKPALLKRLMA</sequence>
<protein>
    <submittedName>
        <fullName evidence="1">Uncharacterized protein</fullName>
    </submittedName>
</protein>